<sequence length="51" mass="5600">MTDDRSVPLDDHPVHQDRFRLEGETGYGIFEHGSFGRHDPSGVTGFDSGAP</sequence>
<protein>
    <submittedName>
        <fullName evidence="2">Uncharacterized protein</fullName>
    </submittedName>
</protein>
<dbReference type="Proteomes" id="UP000594008">
    <property type="component" value="Chromosome"/>
</dbReference>
<accession>A0A7M2THG0</accession>
<gene>
    <name evidence="2" type="ORF">IPT68_06220</name>
</gene>
<proteinExistence type="predicted"/>
<name>A0A7M2THG0_STRCW</name>
<dbReference type="AlphaFoldDB" id="A0A7M2THG0"/>
<keyword evidence="3" id="KW-1185">Reference proteome</keyword>
<organism evidence="2 3">
    <name type="scientific">Streptomyces chromofuscus</name>
    <dbReference type="NCBI Taxonomy" id="42881"/>
    <lineage>
        <taxon>Bacteria</taxon>
        <taxon>Bacillati</taxon>
        <taxon>Actinomycetota</taxon>
        <taxon>Actinomycetes</taxon>
        <taxon>Kitasatosporales</taxon>
        <taxon>Streptomycetaceae</taxon>
        <taxon>Streptomyces</taxon>
    </lineage>
</organism>
<evidence type="ECO:0000313" key="3">
    <source>
        <dbReference type="Proteomes" id="UP000594008"/>
    </source>
</evidence>
<dbReference type="RefSeq" id="WP_194074129.1">
    <property type="nucleotide sequence ID" value="NZ_BMTA01000014.1"/>
</dbReference>
<feature type="region of interest" description="Disordered" evidence="1">
    <location>
        <begin position="31"/>
        <end position="51"/>
    </location>
</feature>
<dbReference type="EMBL" id="CP063374">
    <property type="protein sequence ID" value="QOV47912.1"/>
    <property type="molecule type" value="Genomic_DNA"/>
</dbReference>
<reference evidence="2 3" key="1">
    <citation type="submission" date="2020-10" db="EMBL/GenBank/DDBJ databases">
        <title>Streptomyces chromofuscus complate genome analysis.</title>
        <authorList>
            <person name="Anwar N."/>
        </authorList>
    </citation>
    <scope>NUCLEOTIDE SEQUENCE [LARGE SCALE GENOMIC DNA]</scope>
    <source>
        <strain evidence="2 3">DSM 40273</strain>
    </source>
</reference>
<evidence type="ECO:0000256" key="1">
    <source>
        <dbReference type="SAM" id="MobiDB-lite"/>
    </source>
</evidence>
<evidence type="ECO:0000313" key="2">
    <source>
        <dbReference type="EMBL" id="QOV47912.1"/>
    </source>
</evidence>
<dbReference type="KEGG" id="schf:IPT68_06220"/>